<dbReference type="RefSeq" id="WP_229384983.1">
    <property type="nucleotide sequence ID" value="NZ_JAGTTN010000004.1"/>
</dbReference>
<dbReference type="GO" id="GO:0016757">
    <property type="term" value="F:glycosyltransferase activity"/>
    <property type="evidence" value="ECO:0007669"/>
    <property type="project" value="UniProtKB-KW"/>
</dbReference>
<dbReference type="InterPro" id="IPR001173">
    <property type="entry name" value="Glyco_trans_2-like"/>
</dbReference>
<evidence type="ECO:0000313" key="3">
    <source>
        <dbReference type="Proteomes" id="UP001139354"/>
    </source>
</evidence>
<gene>
    <name evidence="2" type="ORF">KEC57_12575</name>
</gene>
<organism evidence="2 3">
    <name type="scientific">Microbacterium allomyrinae</name>
    <dbReference type="NCBI Taxonomy" id="2830666"/>
    <lineage>
        <taxon>Bacteria</taxon>
        <taxon>Bacillati</taxon>
        <taxon>Actinomycetota</taxon>
        <taxon>Actinomycetes</taxon>
        <taxon>Micrococcales</taxon>
        <taxon>Microbacteriaceae</taxon>
        <taxon>Microbacterium</taxon>
    </lineage>
</organism>
<evidence type="ECO:0000313" key="2">
    <source>
        <dbReference type="EMBL" id="MCC2033015.1"/>
    </source>
</evidence>
<feature type="domain" description="Glycosyltransferase 2-like" evidence="1">
    <location>
        <begin position="19"/>
        <end position="172"/>
    </location>
</feature>
<proteinExistence type="predicted"/>
<comment type="caution">
    <text evidence="2">The sequence shown here is derived from an EMBL/GenBank/DDBJ whole genome shotgun (WGS) entry which is preliminary data.</text>
</comment>
<reference evidence="2" key="1">
    <citation type="submission" date="2021-04" db="EMBL/GenBank/DDBJ databases">
        <title>Microbacterium tenobrionis sp. nov. and Microbacterium allomyrinae sp. nov., isolated from larvae of Tenobrio molitor and Allomyrina dichotoma, respectively.</title>
        <authorList>
            <person name="Lee S.D."/>
        </authorList>
    </citation>
    <scope>NUCLEOTIDE SEQUENCE</scope>
    <source>
        <strain evidence="2">BWT-G7</strain>
    </source>
</reference>
<dbReference type="SUPFAM" id="SSF53448">
    <property type="entry name" value="Nucleotide-diphospho-sugar transferases"/>
    <property type="match status" value="1"/>
</dbReference>
<dbReference type="AlphaFoldDB" id="A0A9X1S4H6"/>
<evidence type="ECO:0000259" key="1">
    <source>
        <dbReference type="Pfam" id="PF00535"/>
    </source>
</evidence>
<dbReference type="InterPro" id="IPR029044">
    <property type="entry name" value="Nucleotide-diphossugar_trans"/>
</dbReference>
<dbReference type="EMBL" id="JAGTTN010000004">
    <property type="protein sequence ID" value="MCC2033015.1"/>
    <property type="molecule type" value="Genomic_DNA"/>
</dbReference>
<accession>A0A9X1S4H6</accession>
<sequence length="362" mass="40190">MMRIGTLPPRPAVPATVLVVVPCYNYGRYLRACADSILSQEGVAVEMLIMDDASTDDSAAIAAEIAAADPRVRVVSHPVNRGHIQTYNEALPTATSDYVVLLSADDLLAPGALDRATRIMAADRRIGLVYGHPQEFSTAPVTRTVRFASRTAWRGSRWIDHQFDRGLSIIHSPEAVVRTSVHRQAGWYRPELPHSGDLELWLRIAAVADVARVNGPDQAYRRVHDESMMRTRFSGALRDLVERRRAYESFLDGAALSPRRTARLRRLMNRRLAAEAFGWACAMTEELQPGLADVVGADAADVVAFGESIYPGFRGLAAWRELDARSRGPAMTRVDRAGARAGAALRELSGRLRWRRWRYLGY</sequence>
<dbReference type="PANTHER" id="PTHR43685">
    <property type="entry name" value="GLYCOSYLTRANSFERASE"/>
    <property type="match status" value="1"/>
</dbReference>
<dbReference type="InterPro" id="IPR050834">
    <property type="entry name" value="Glycosyltransf_2"/>
</dbReference>
<protein>
    <submittedName>
        <fullName evidence="2">Glycosyltransferase</fullName>
        <ecNumber evidence="2">2.4.-.-</ecNumber>
    </submittedName>
</protein>
<dbReference type="Gene3D" id="3.90.550.10">
    <property type="entry name" value="Spore Coat Polysaccharide Biosynthesis Protein SpsA, Chain A"/>
    <property type="match status" value="1"/>
</dbReference>
<keyword evidence="2" id="KW-0328">Glycosyltransferase</keyword>
<keyword evidence="2" id="KW-0808">Transferase</keyword>
<keyword evidence="3" id="KW-1185">Reference proteome</keyword>
<dbReference type="EC" id="2.4.-.-" evidence="2"/>
<dbReference type="PANTHER" id="PTHR43685:SF11">
    <property type="entry name" value="GLYCOSYLTRANSFERASE TAGX-RELATED"/>
    <property type="match status" value="1"/>
</dbReference>
<dbReference type="Proteomes" id="UP001139354">
    <property type="component" value="Unassembled WGS sequence"/>
</dbReference>
<dbReference type="Pfam" id="PF00535">
    <property type="entry name" value="Glycos_transf_2"/>
    <property type="match status" value="1"/>
</dbReference>
<name>A0A9X1S4H6_9MICO</name>